<comment type="caution">
    <text evidence="2">The sequence shown here is derived from an EMBL/GenBank/DDBJ whole genome shotgun (WGS) entry which is preliminary data.</text>
</comment>
<evidence type="ECO:0000313" key="2">
    <source>
        <dbReference type="EMBL" id="KAJ7085106.1"/>
    </source>
</evidence>
<evidence type="ECO:0000313" key="3">
    <source>
        <dbReference type="Proteomes" id="UP001222325"/>
    </source>
</evidence>
<gene>
    <name evidence="2" type="ORF">B0H15DRAFT_377843</name>
</gene>
<reference evidence="2" key="1">
    <citation type="submission" date="2023-03" db="EMBL/GenBank/DDBJ databases">
        <title>Massive genome expansion in bonnet fungi (Mycena s.s.) driven by repeated elements and novel gene families across ecological guilds.</title>
        <authorList>
            <consortium name="Lawrence Berkeley National Laboratory"/>
            <person name="Harder C.B."/>
            <person name="Miyauchi S."/>
            <person name="Viragh M."/>
            <person name="Kuo A."/>
            <person name="Thoen E."/>
            <person name="Andreopoulos B."/>
            <person name="Lu D."/>
            <person name="Skrede I."/>
            <person name="Drula E."/>
            <person name="Henrissat B."/>
            <person name="Morin E."/>
            <person name="Kohler A."/>
            <person name="Barry K."/>
            <person name="LaButti K."/>
            <person name="Morin E."/>
            <person name="Salamov A."/>
            <person name="Lipzen A."/>
            <person name="Mereny Z."/>
            <person name="Hegedus B."/>
            <person name="Baldrian P."/>
            <person name="Stursova M."/>
            <person name="Weitz H."/>
            <person name="Taylor A."/>
            <person name="Grigoriev I.V."/>
            <person name="Nagy L.G."/>
            <person name="Martin F."/>
            <person name="Kauserud H."/>
        </authorList>
    </citation>
    <scope>NUCLEOTIDE SEQUENCE</scope>
    <source>
        <strain evidence="2">CBHHK173m</strain>
    </source>
</reference>
<dbReference type="AlphaFoldDB" id="A0AAD6XQ57"/>
<accession>A0AAD6XQ57</accession>
<proteinExistence type="predicted"/>
<dbReference type="EMBL" id="JARJCN010000035">
    <property type="protein sequence ID" value="KAJ7085106.1"/>
    <property type="molecule type" value="Genomic_DNA"/>
</dbReference>
<feature type="compositionally biased region" description="Low complexity" evidence="1">
    <location>
        <begin position="10"/>
        <end position="29"/>
    </location>
</feature>
<dbReference type="Proteomes" id="UP001222325">
    <property type="component" value="Unassembled WGS sequence"/>
</dbReference>
<sequence>MSPSRPPMCRPRSSSSSAPPSTGPSSPQSPGAPLRSHQPSALTPCTQPWRFLTLWNSRCLRRAARPPLRRHRPYPALLLARSAAVTLCIAGAALVSRSSSFPLPSPPLLSKPHPPSPPSSLPLPPLPVHTDHSPFPLLCLPHPHTSLYLVHLLIAPRSSALYPASPSLPVPLSLRPIHLVSPSAFSRAPPRSSSCFPRSQRLPCPASPRTLPCRPPPRRLPRSLSFTSAGPCPLPSPARRTSSPSHCTSFSSVRRPPACSFCLLLPLSLCLPSDPCHHGLVLVCRRPIVSLPPLRLGASSRRTRSLPSLRPFL</sequence>
<organism evidence="2 3">
    <name type="scientific">Mycena belliarum</name>
    <dbReference type="NCBI Taxonomy" id="1033014"/>
    <lineage>
        <taxon>Eukaryota</taxon>
        <taxon>Fungi</taxon>
        <taxon>Dikarya</taxon>
        <taxon>Basidiomycota</taxon>
        <taxon>Agaricomycotina</taxon>
        <taxon>Agaricomycetes</taxon>
        <taxon>Agaricomycetidae</taxon>
        <taxon>Agaricales</taxon>
        <taxon>Marasmiineae</taxon>
        <taxon>Mycenaceae</taxon>
        <taxon>Mycena</taxon>
    </lineage>
</organism>
<keyword evidence="3" id="KW-1185">Reference proteome</keyword>
<evidence type="ECO:0000256" key="1">
    <source>
        <dbReference type="SAM" id="MobiDB-lite"/>
    </source>
</evidence>
<feature type="region of interest" description="Disordered" evidence="1">
    <location>
        <begin position="1"/>
        <end position="40"/>
    </location>
</feature>
<protein>
    <submittedName>
        <fullName evidence="2">Uncharacterized protein</fullName>
    </submittedName>
</protein>
<name>A0AAD6XQ57_9AGAR</name>